<accession>A0ABT1FDL4</accession>
<evidence type="ECO:0000256" key="2">
    <source>
        <dbReference type="PROSITE-ProRule" id="PRU01282"/>
    </source>
</evidence>
<protein>
    <submittedName>
        <fullName evidence="3">Spx/MgsR family RNA polymerase-binding regulatory protein</fullName>
    </submittedName>
</protein>
<dbReference type="NCBIfam" id="TIGR01617">
    <property type="entry name" value="arsC_related"/>
    <property type="match status" value="1"/>
</dbReference>
<evidence type="ECO:0000313" key="3">
    <source>
        <dbReference type="EMBL" id="MCP1374327.1"/>
    </source>
</evidence>
<dbReference type="Gene3D" id="3.40.30.10">
    <property type="entry name" value="Glutaredoxin"/>
    <property type="match status" value="1"/>
</dbReference>
<organism evidence="3 4">
    <name type="scientific">Dyella lutea</name>
    <dbReference type="NCBI Taxonomy" id="2950441"/>
    <lineage>
        <taxon>Bacteria</taxon>
        <taxon>Pseudomonadati</taxon>
        <taxon>Pseudomonadota</taxon>
        <taxon>Gammaproteobacteria</taxon>
        <taxon>Lysobacterales</taxon>
        <taxon>Rhodanobacteraceae</taxon>
        <taxon>Dyella</taxon>
    </lineage>
</organism>
<dbReference type="Proteomes" id="UP001204615">
    <property type="component" value="Unassembled WGS sequence"/>
</dbReference>
<comment type="similarity">
    <text evidence="1 2">Belongs to the ArsC family.</text>
</comment>
<name>A0ABT1FDL4_9GAMM</name>
<dbReference type="PROSITE" id="PS51353">
    <property type="entry name" value="ARSC"/>
    <property type="match status" value="1"/>
</dbReference>
<evidence type="ECO:0000313" key="4">
    <source>
        <dbReference type="Proteomes" id="UP001204615"/>
    </source>
</evidence>
<dbReference type="PANTHER" id="PTHR30041:SF8">
    <property type="entry name" value="PROTEIN YFFB"/>
    <property type="match status" value="1"/>
</dbReference>
<evidence type="ECO:0000256" key="1">
    <source>
        <dbReference type="ARBA" id="ARBA00007198"/>
    </source>
</evidence>
<sequence length="116" mass="13075">MSVDLYGLAKCGTCDKARAWLDAHKVKHSFTDYRDEPIAPATLKAWAKELTWEKLVNRASYTWRDLTEQQKAASSDAQWLALIKEFPALVKRPVVVKDGAVSVGFTEKKFKELFGG</sequence>
<dbReference type="InterPro" id="IPR006504">
    <property type="entry name" value="Tscrpt_reg_Spx/MgsR"/>
</dbReference>
<reference evidence="3 4" key="1">
    <citation type="submission" date="2022-06" db="EMBL/GenBank/DDBJ databases">
        <title>Dyella sp. Sa strain:Sa Genome sequencing.</title>
        <authorList>
            <person name="Park S."/>
        </authorList>
    </citation>
    <scope>NUCLEOTIDE SEQUENCE [LARGE SCALE GENOMIC DNA]</scope>
    <source>
        <strain evidence="3 4">Sa</strain>
    </source>
</reference>
<keyword evidence="4" id="KW-1185">Reference proteome</keyword>
<dbReference type="SUPFAM" id="SSF52833">
    <property type="entry name" value="Thioredoxin-like"/>
    <property type="match status" value="1"/>
</dbReference>
<gene>
    <name evidence="3" type="ORF">NC595_09665</name>
</gene>
<proteinExistence type="inferred from homology"/>
<dbReference type="Pfam" id="PF03960">
    <property type="entry name" value="ArsC"/>
    <property type="match status" value="1"/>
</dbReference>
<dbReference type="RefSeq" id="WP_253566109.1">
    <property type="nucleotide sequence ID" value="NZ_JAMZEK010000002.1"/>
</dbReference>
<dbReference type="InterPro" id="IPR006660">
    <property type="entry name" value="Arsenate_reductase-like"/>
</dbReference>
<dbReference type="InterPro" id="IPR036249">
    <property type="entry name" value="Thioredoxin-like_sf"/>
</dbReference>
<dbReference type="PANTHER" id="PTHR30041">
    <property type="entry name" value="ARSENATE REDUCTASE"/>
    <property type="match status" value="1"/>
</dbReference>
<dbReference type="EMBL" id="JAMZEK010000002">
    <property type="protein sequence ID" value="MCP1374327.1"/>
    <property type="molecule type" value="Genomic_DNA"/>
</dbReference>
<comment type="caution">
    <text evidence="3">The sequence shown here is derived from an EMBL/GenBank/DDBJ whole genome shotgun (WGS) entry which is preliminary data.</text>
</comment>